<protein>
    <submittedName>
        <fullName evidence="3">NUC153 domain-containing protein</fullName>
    </submittedName>
</protein>
<evidence type="ECO:0000313" key="3">
    <source>
        <dbReference type="WBParaSite" id="L893_g7946.t1"/>
    </source>
</evidence>
<sequence>MSSSGSAGPDLAAKKKKHKRVEQPLEISIDLQKPTRTFFPQFDFNDIKRDASFDDGLSDPEDERFHDQEAQELFRRLEEK</sequence>
<dbReference type="Proteomes" id="UP000095287">
    <property type="component" value="Unplaced"/>
</dbReference>
<evidence type="ECO:0000256" key="1">
    <source>
        <dbReference type="SAM" id="MobiDB-lite"/>
    </source>
</evidence>
<evidence type="ECO:0000313" key="2">
    <source>
        <dbReference type="Proteomes" id="UP000095287"/>
    </source>
</evidence>
<accession>A0A1I8AQ84</accession>
<keyword evidence="2" id="KW-1185">Reference proteome</keyword>
<name>A0A1I8AQ84_9BILA</name>
<proteinExistence type="predicted"/>
<feature type="region of interest" description="Disordered" evidence="1">
    <location>
        <begin position="1"/>
        <end position="27"/>
    </location>
</feature>
<organism evidence="2 3">
    <name type="scientific">Steinernema glaseri</name>
    <dbReference type="NCBI Taxonomy" id="37863"/>
    <lineage>
        <taxon>Eukaryota</taxon>
        <taxon>Metazoa</taxon>
        <taxon>Ecdysozoa</taxon>
        <taxon>Nematoda</taxon>
        <taxon>Chromadorea</taxon>
        <taxon>Rhabditida</taxon>
        <taxon>Tylenchina</taxon>
        <taxon>Panagrolaimomorpha</taxon>
        <taxon>Strongyloidoidea</taxon>
        <taxon>Steinernematidae</taxon>
        <taxon>Steinernema</taxon>
    </lineage>
</organism>
<dbReference type="AlphaFoldDB" id="A0A1I8AQ84"/>
<dbReference type="WBParaSite" id="L893_g7946.t1">
    <property type="protein sequence ID" value="L893_g7946.t1"/>
    <property type="gene ID" value="L893_g7946"/>
</dbReference>
<reference evidence="3" key="1">
    <citation type="submission" date="2016-11" db="UniProtKB">
        <authorList>
            <consortium name="WormBaseParasite"/>
        </authorList>
    </citation>
    <scope>IDENTIFICATION</scope>
</reference>